<dbReference type="Proteomes" id="UP000291422">
    <property type="component" value="Unassembled WGS sequence"/>
</dbReference>
<evidence type="ECO:0000313" key="2">
    <source>
        <dbReference type="Proteomes" id="UP000291422"/>
    </source>
</evidence>
<proteinExistence type="predicted"/>
<organism evidence="1 2">
    <name type="scientific">Alternaria alternata</name>
    <name type="common">Alternaria rot fungus</name>
    <name type="synonym">Torula alternata</name>
    <dbReference type="NCBI Taxonomy" id="5599"/>
    <lineage>
        <taxon>Eukaryota</taxon>
        <taxon>Fungi</taxon>
        <taxon>Dikarya</taxon>
        <taxon>Ascomycota</taxon>
        <taxon>Pezizomycotina</taxon>
        <taxon>Dothideomycetes</taxon>
        <taxon>Pleosporomycetidae</taxon>
        <taxon>Pleosporales</taxon>
        <taxon>Pleosporineae</taxon>
        <taxon>Pleosporaceae</taxon>
        <taxon>Alternaria</taxon>
        <taxon>Alternaria sect. Alternaria</taxon>
        <taxon>Alternaria alternata complex</taxon>
    </lineage>
</organism>
<evidence type="ECO:0000313" key="1">
    <source>
        <dbReference type="EMBL" id="RYN66774.1"/>
    </source>
</evidence>
<name>A0A4Q4N2I8_ALTAL</name>
<accession>A0A4Q4N2I8</accession>
<comment type="caution">
    <text evidence="1">The sequence shown here is derived from an EMBL/GenBank/DDBJ whole genome shotgun (WGS) entry which is preliminary data.</text>
</comment>
<dbReference type="EMBL" id="PDXD01000057">
    <property type="protein sequence ID" value="RYN66774.1"/>
    <property type="molecule type" value="Genomic_DNA"/>
</dbReference>
<reference evidence="2" key="1">
    <citation type="journal article" date="2019" name="bioRxiv">
        <title>Genomics, evolutionary history and diagnostics of the Alternaria alternata species group including apple and Asian pear pathotypes.</title>
        <authorList>
            <person name="Armitage A.D."/>
            <person name="Cockerton H.M."/>
            <person name="Sreenivasaprasad S."/>
            <person name="Woodhall J.W."/>
            <person name="Lane C.R."/>
            <person name="Harrison R.J."/>
            <person name="Clarkson J.P."/>
        </authorList>
    </citation>
    <scope>NUCLEOTIDE SEQUENCE [LARGE SCALE GENOMIC DNA]</scope>
    <source>
        <strain evidence="2">FERA 1177</strain>
    </source>
</reference>
<protein>
    <submittedName>
        <fullName evidence="1">Uncharacterized protein</fullName>
    </submittedName>
</protein>
<gene>
    <name evidence="1" type="ORF">AA0117_g11779</name>
</gene>
<sequence length="262" mass="29865">MMLPEKDDVIFFPRQVGELVKIAWYQNNQYCQAEYYRTPAYVFKQTNKLPNGRPMGEGFRVDNDTKYETVLFIARERFDDLYYFVPSALSSLKADHVRTIEISATKDESEEAKAARDNWIQCKIDERFFYGQDDIKNPKYRWLVYHPKERQPAQGRFIEAKPQLLVGNLISIIPSVQTPAGGLTINFDETTTKNVQSWGVRLFGHKLHQFGKDAAAELELAPETTDKINDAAKKNLIKGSEVEQVAFLLGTSVKTVGMKAGA</sequence>
<dbReference type="AlphaFoldDB" id="A0A4Q4N2I8"/>